<accession>A0A5D2MS42</accession>
<keyword evidence="2" id="KW-1185">Reference proteome</keyword>
<reference evidence="1 2" key="1">
    <citation type="submission" date="2019-07" db="EMBL/GenBank/DDBJ databases">
        <title>WGS assembly of Gossypium tomentosum.</title>
        <authorList>
            <person name="Chen Z.J."/>
            <person name="Sreedasyam A."/>
            <person name="Ando A."/>
            <person name="Song Q."/>
            <person name="De L."/>
            <person name="Hulse-Kemp A."/>
            <person name="Ding M."/>
            <person name="Ye W."/>
            <person name="Kirkbride R."/>
            <person name="Jenkins J."/>
            <person name="Plott C."/>
            <person name="Lovell J."/>
            <person name="Lin Y.-M."/>
            <person name="Vaughn R."/>
            <person name="Liu B."/>
            <person name="Li W."/>
            <person name="Simpson S."/>
            <person name="Scheffler B."/>
            <person name="Saski C."/>
            <person name="Grover C."/>
            <person name="Hu G."/>
            <person name="Conover J."/>
            <person name="Carlson J."/>
            <person name="Shu S."/>
            <person name="Boston L."/>
            <person name="Williams M."/>
            <person name="Peterson D."/>
            <person name="Mcgee K."/>
            <person name="Jones D."/>
            <person name="Wendel J."/>
            <person name="Stelly D."/>
            <person name="Grimwood J."/>
            <person name="Schmutz J."/>
        </authorList>
    </citation>
    <scope>NUCLEOTIDE SEQUENCE [LARGE SCALE GENOMIC DNA]</scope>
    <source>
        <strain evidence="1">7179.01</strain>
    </source>
</reference>
<gene>
    <name evidence="1" type="ORF">ES332_A12G041500v1</name>
</gene>
<evidence type="ECO:0000313" key="2">
    <source>
        <dbReference type="Proteomes" id="UP000322667"/>
    </source>
</evidence>
<evidence type="ECO:0000313" key="1">
    <source>
        <dbReference type="EMBL" id="TYH94437.1"/>
    </source>
</evidence>
<sequence>MLLLLQFVQPVHFIKLQVHRKLEEDDRWTEQEIYNRYNRWTEQDDRWIET</sequence>
<dbReference type="EMBL" id="CM017621">
    <property type="protein sequence ID" value="TYH94437.1"/>
    <property type="molecule type" value="Genomic_DNA"/>
</dbReference>
<proteinExistence type="predicted"/>
<organism evidence="1 2">
    <name type="scientific">Gossypium tomentosum</name>
    <name type="common">Hawaiian cotton</name>
    <name type="synonym">Gossypium sandvicense</name>
    <dbReference type="NCBI Taxonomy" id="34277"/>
    <lineage>
        <taxon>Eukaryota</taxon>
        <taxon>Viridiplantae</taxon>
        <taxon>Streptophyta</taxon>
        <taxon>Embryophyta</taxon>
        <taxon>Tracheophyta</taxon>
        <taxon>Spermatophyta</taxon>
        <taxon>Magnoliopsida</taxon>
        <taxon>eudicotyledons</taxon>
        <taxon>Gunneridae</taxon>
        <taxon>Pentapetalae</taxon>
        <taxon>rosids</taxon>
        <taxon>malvids</taxon>
        <taxon>Malvales</taxon>
        <taxon>Malvaceae</taxon>
        <taxon>Malvoideae</taxon>
        <taxon>Gossypium</taxon>
    </lineage>
</organism>
<dbReference type="AlphaFoldDB" id="A0A5D2MS42"/>
<dbReference type="Proteomes" id="UP000322667">
    <property type="component" value="Chromosome A12"/>
</dbReference>
<name>A0A5D2MS42_GOSTO</name>
<protein>
    <submittedName>
        <fullName evidence="1">Uncharacterized protein</fullName>
    </submittedName>
</protein>